<dbReference type="SUPFAM" id="SSF103481">
    <property type="entry name" value="Multidrug resistance efflux transporter EmrE"/>
    <property type="match status" value="2"/>
</dbReference>
<organism evidence="8 9">
    <name type="scientific">Bacteriovorax antarcticus</name>
    <dbReference type="NCBI Taxonomy" id="3088717"/>
    <lineage>
        <taxon>Bacteria</taxon>
        <taxon>Pseudomonadati</taxon>
        <taxon>Bdellovibrionota</taxon>
        <taxon>Bacteriovoracia</taxon>
        <taxon>Bacteriovoracales</taxon>
        <taxon>Bacteriovoracaceae</taxon>
        <taxon>Bacteriovorax</taxon>
    </lineage>
</organism>
<keyword evidence="2" id="KW-1003">Cell membrane</keyword>
<proteinExistence type="predicted"/>
<keyword evidence="3 6" id="KW-0812">Transmembrane</keyword>
<evidence type="ECO:0000313" key="9">
    <source>
        <dbReference type="Proteomes" id="UP001302274"/>
    </source>
</evidence>
<evidence type="ECO:0000256" key="6">
    <source>
        <dbReference type="SAM" id="Phobius"/>
    </source>
</evidence>
<evidence type="ECO:0000256" key="4">
    <source>
        <dbReference type="ARBA" id="ARBA00022989"/>
    </source>
</evidence>
<dbReference type="PANTHER" id="PTHR42920">
    <property type="entry name" value="OS03G0707200 PROTEIN-RELATED"/>
    <property type="match status" value="1"/>
</dbReference>
<feature type="domain" description="EamA" evidence="7">
    <location>
        <begin position="143"/>
        <end position="282"/>
    </location>
</feature>
<feature type="transmembrane region" description="Helical" evidence="6">
    <location>
        <begin position="146"/>
        <end position="163"/>
    </location>
</feature>
<feature type="transmembrane region" description="Helical" evidence="6">
    <location>
        <begin position="240"/>
        <end position="260"/>
    </location>
</feature>
<feature type="transmembrane region" description="Helical" evidence="6">
    <location>
        <begin position="63"/>
        <end position="86"/>
    </location>
</feature>
<evidence type="ECO:0000259" key="7">
    <source>
        <dbReference type="Pfam" id="PF00892"/>
    </source>
</evidence>
<feature type="transmembrane region" description="Helical" evidence="6">
    <location>
        <begin position="206"/>
        <end position="228"/>
    </location>
</feature>
<evidence type="ECO:0000256" key="3">
    <source>
        <dbReference type="ARBA" id="ARBA00022692"/>
    </source>
</evidence>
<comment type="subcellular location">
    <subcellularLocation>
        <location evidence="1">Cell membrane</location>
        <topology evidence="1">Multi-pass membrane protein</topology>
    </subcellularLocation>
</comment>
<dbReference type="Proteomes" id="UP001302274">
    <property type="component" value="Unassembled WGS sequence"/>
</dbReference>
<reference evidence="8 9" key="1">
    <citation type="submission" date="2023-11" db="EMBL/GenBank/DDBJ databases">
        <title>A Novel Polar Bacteriovorax (B. antarcticus) Isolated from the Biocrust in Antarctica.</title>
        <authorList>
            <person name="Mun W."/>
            <person name="Choi S.Y."/>
            <person name="Mitchell R.J."/>
        </authorList>
    </citation>
    <scope>NUCLEOTIDE SEQUENCE [LARGE SCALE GENOMIC DNA]</scope>
    <source>
        <strain evidence="8 9">PP10</strain>
    </source>
</reference>
<dbReference type="PANTHER" id="PTHR42920:SF5">
    <property type="entry name" value="EAMA DOMAIN-CONTAINING PROTEIN"/>
    <property type="match status" value="1"/>
</dbReference>
<feature type="domain" description="EamA" evidence="7">
    <location>
        <begin position="5"/>
        <end position="134"/>
    </location>
</feature>
<evidence type="ECO:0000256" key="5">
    <source>
        <dbReference type="ARBA" id="ARBA00023136"/>
    </source>
</evidence>
<feature type="transmembrane region" description="Helical" evidence="6">
    <location>
        <begin position="32"/>
        <end position="51"/>
    </location>
</feature>
<dbReference type="EMBL" id="JAYGJQ010000002">
    <property type="protein sequence ID" value="MEA9357897.1"/>
    <property type="molecule type" value="Genomic_DNA"/>
</dbReference>
<evidence type="ECO:0000313" key="8">
    <source>
        <dbReference type="EMBL" id="MEA9357897.1"/>
    </source>
</evidence>
<keyword evidence="9" id="KW-1185">Reference proteome</keyword>
<feature type="transmembrane region" description="Helical" evidence="6">
    <location>
        <begin position="92"/>
        <end position="111"/>
    </location>
</feature>
<evidence type="ECO:0000256" key="1">
    <source>
        <dbReference type="ARBA" id="ARBA00004651"/>
    </source>
</evidence>
<keyword evidence="4 6" id="KW-1133">Transmembrane helix</keyword>
<sequence>MFINILLLVFATAIWGYGFVATRWTLVALDPYWANALRFAVAGICSTPFLLYKKSFTRKDNILKKAFISSIFLFGIMLFQTIGLSLTTVAKSGFITTLYTLFIPVITMIAFKKRYRPTFWLLLLLAMFGMALMSNLEIKDLNLGDFYTLICAVFGALHIIYVGRVANHIESPVEFNFLQNFFVALMSLAVAFIMKGSVDLSVVMDPAHNVLIGLLYLGIFSSMISFTAQIVAQKKIPDHIAGLIFLMEAPFAAMFGYIVFSEALNVMNLLGAGVIMVSVILVPILGREVTARLKAPSSH</sequence>
<evidence type="ECO:0000256" key="2">
    <source>
        <dbReference type="ARBA" id="ARBA00022475"/>
    </source>
</evidence>
<feature type="transmembrane region" description="Helical" evidence="6">
    <location>
        <begin position="266"/>
        <end position="285"/>
    </location>
</feature>
<feature type="transmembrane region" description="Helical" evidence="6">
    <location>
        <begin position="175"/>
        <end position="194"/>
    </location>
</feature>
<dbReference type="Pfam" id="PF00892">
    <property type="entry name" value="EamA"/>
    <property type="match status" value="2"/>
</dbReference>
<gene>
    <name evidence="8" type="ORF">SHI21_16825</name>
</gene>
<dbReference type="InterPro" id="IPR051258">
    <property type="entry name" value="Diverse_Substrate_Transporter"/>
</dbReference>
<dbReference type="RefSeq" id="WP_323578082.1">
    <property type="nucleotide sequence ID" value="NZ_JAYGJQ010000002.1"/>
</dbReference>
<name>A0ABU5VY63_9BACT</name>
<dbReference type="InterPro" id="IPR037185">
    <property type="entry name" value="EmrE-like"/>
</dbReference>
<dbReference type="InterPro" id="IPR000620">
    <property type="entry name" value="EamA_dom"/>
</dbReference>
<feature type="transmembrane region" description="Helical" evidence="6">
    <location>
        <begin position="5"/>
        <end position="26"/>
    </location>
</feature>
<protein>
    <submittedName>
        <fullName evidence="8">DMT family transporter</fullName>
    </submittedName>
</protein>
<keyword evidence="5 6" id="KW-0472">Membrane</keyword>
<feature type="transmembrane region" description="Helical" evidence="6">
    <location>
        <begin position="118"/>
        <end position="134"/>
    </location>
</feature>
<comment type="caution">
    <text evidence="8">The sequence shown here is derived from an EMBL/GenBank/DDBJ whole genome shotgun (WGS) entry which is preliminary data.</text>
</comment>
<accession>A0ABU5VY63</accession>